<dbReference type="Pfam" id="PF07926">
    <property type="entry name" value="TPR_MLP1_2"/>
    <property type="match status" value="1"/>
</dbReference>
<dbReference type="InterPro" id="IPR012929">
    <property type="entry name" value="Nucleoprot-TPR/MLP1-2_dom"/>
</dbReference>
<dbReference type="PANTHER" id="PTHR18898:SF2">
    <property type="entry name" value="NUCLEOPROTEIN TPR"/>
    <property type="match status" value="1"/>
</dbReference>
<feature type="coiled-coil region" evidence="1">
    <location>
        <begin position="788"/>
        <end position="968"/>
    </location>
</feature>
<dbReference type="Proteomes" id="UP000789706">
    <property type="component" value="Unassembled WGS sequence"/>
</dbReference>
<keyword evidence="1" id="KW-0175">Coiled coil</keyword>
<accession>A0A9N8VPQ8</accession>
<protein>
    <submittedName>
        <fullName evidence="4">3617_t:CDS:1</fullName>
    </submittedName>
</protein>
<proteinExistence type="predicted"/>
<evidence type="ECO:0000256" key="2">
    <source>
        <dbReference type="SAM" id="MobiDB-lite"/>
    </source>
</evidence>
<evidence type="ECO:0000259" key="3">
    <source>
        <dbReference type="Pfam" id="PF07926"/>
    </source>
</evidence>
<gene>
    <name evidence="4" type="ORF">DEBURN_LOCUS2512</name>
</gene>
<keyword evidence="5" id="KW-1185">Reference proteome</keyword>
<feature type="region of interest" description="Disordered" evidence="2">
    <location>
        <begin position="1290"/>
        <end position="1360"/>
    </location>
</feature>
<feature type="domain" description="Nucleoprotein TPR/MLP1-2" evidence="3">
    <location>
        <begin position="821"/>
        <end position="937"/>
    </location>
</feature>
<evidence type="ECO:0000256" key="1">
    <source>
        <dbReference type="SAM" id="Coils"/>
    </source>
</evidence>
<dbReference type="GO" id="GO:0017056">
    <property type="term" value="F:structural constituent of nuclear pore"/>
    <property type="evidence" value="ECO:0007669"/>
    <property type="project" value="TreeGrafter"/>
</dbReference>
<feature type="coiled-coil region" evidence="1">
    <location>
        <begin position="1001"/>
        <end position="1257"/>
    </location>
</feature>
<dbReference type="PANTHER" id="PTHR18898">
    <property type="entry name" value="NUCLEOPROTEIN TPR-RELATED"/>
    <property type="match status" value="1"/>
</dbReference>
<reference evidence="4" key="1">
    <citation type="submission" date="2021-06" db="EMBL/GenBank/DDBJ databases">
        <authorList>
            <person name="Kallberg Y."/>
            <person name="Tangrot J."/>
            <person name="Rosling A."/>
        </authorList>
    </citation>
    <scope>NUCLEOTIDE SEQUENCE</scope>
    <source>
        <strain evidence="4">AZ414A</strain>
    </source>
</reference>
<feature type="coiled-coil region" evidence="1">
    <location>
        <begin position="440"/>
        <end position="533"/>
    </location>
</feature>
<name>A0A9N8VPQ8_9GLOM</name>
<feature type="coiled-coil region" evidence="1">
    <location>
        <begin position="570"/>
        <end position="604"/>
    </location>
</feature>
<feature type="coiled-coil region" evidence="1">
    <location>
        <begin position="39"/>
        <end position="203"/>
    </location>
</feature>
<organism evidence="4 5">
    <name type="scientific">Diversispora eburnea</name>
    <dbReference type="NCBI Taxonomy" id="1213867"/>
    <lineage>
        <taxon>Eukaryota</taxon>
        <taxon>Fungi</taxon>
        <taxon>Fungi incertae sedis</taxon>
        <taxon>Mucoromycota</taxon>
        <taxon>Glomeromycotina</taxon>
        <taxon>Glomeromycetes</taxon>
        <taxon>Diversisporales</taxon>
        <taxon>Diversisporaceae</taxon>
        <taxon>Diversispora</taxon>
    </lineage>
</organism>
<feature type="coiled-coil region" evidence="1">
    <location>
        <begin position="633"/>
        <end position="713"/>
    </location>
</feature>
<dbReference type="GO" id="GO:0006606">
    <property type="term" value="P:protein import into nucleus"/>
    <property type="evidence" value="ECO:0007669"/>
    <property type="project" value="InterPro"/>
</dbReference>
<comment type="caution">
    <text evidence="4">The sequence shown here is derived from an EMBL/GenBank/DDBJ whole genome shotgun (WGS) entry which is preliminary data.</text>
</comment>
<dbReference type="GO" id="GO:0006406">
    <property type="term" value="P:mRNA export from nucleus"/>
    <property type="evidence" value="ECO:0007669"/>
    <property type="project" value="TreeGrafter"/>
</dbReference>
<evidence type="ECO:0000313" key="4">
    <source>
        <dbReference type="EMBL" id="CAG8457846.1"/>
    </source>
</evidence>
<dbReference type="EMBL" id="CAJVPK010000138">
    <property type="protein sequence ID" value="CAG8457846.1"/>
    <property type="molecule type" value="Genomic_DNA"/>
</dbReference>
<dbReference type="OrthoDB" id="2443903at2759"/>
<feature type="compositionally biased region" description="Polar residues" evidence="2">
    <location>
        <begin position="1290"/>
        <end position="1310"/>
    </location>
</feature>
<dbReference type="GO" id="GO:0005643">
    <property type="term" value="C:nuclear pore"/>
    <property type="evidence" value="ECO:0007669"/>
    <property type="project" value="TreeGrafter"/>
</dbReference>
<sequence>MASFEQIEQLRQEFTVEKFRFEQKLHESQKELYSLEIRNKDLNYKFEDVQKLLDNAENEKNNLINENKTVTEELKKLREEFSSRERSYQEEKEKKTTFINLTEQERNLLKDNVEQLSKLNLKYQKQVFDSQYELNNLKKKEFETKVLESLKLKLDSMENNMKELGKNNSKVLSTHVYSLTQQVNELTNELEKYKNKSSHYERVAEEQISIAQNATHEKEDKEQYYENLLKGVINEALSLKEECKLYQKEKEADKQMFEDMELEKTRLSRISVLATTAPVGAVELALQEKGRSIVDMYNEYTNLQDLLFHEKSKNSDLNDIITMLKYELDGYESNTEQNNVRFNQLLEENKIIKEQLKLNYSEISRLNSNIKNLETANLSLEDLITQRTQEIIQLKDKNKFINDKFNYFYEKKIDNKFLNEKLPEDPRKLHVLCFNLRTEKINLQRNNAALENHIESFKSQLSLRDVEDKTTAQHIHKLQERIQQFNRQIETLENERKQHLEIAFRNKKLKEENQELKDRNEHLLKELKNHEENGQLFIDEMNSFELYKSTCDNKIKNWEEQEWQDIKNILHQSRSFNSQLENQLTKLQEENRVLRTELSNTKSSLSIQETKWNELKISFSNEMMDLLSDSEKAVHLEKEFSSLVEQKKRLENELNQSNDSLISARTKNDLLQNQLNELNEKFSLSLKRKVEEHEKILNEKIGCQKEIKELSEKLKVNNAIIESQAKEIEKYSNQSTAIFDISEISEGQENRIIQLNKFYKELCDKYMVDLNKQQSLYDELKSATDIEREENSTKIINLQEEINQLTEKLTAISNELDENTNNLVVNDQAYKNTLITLNSQEQHLNEELKRLKHSYEVAQNNYNQTLIAHADNTKQLHKINDEYSKLKFEYNKLQNTLVQSESLWKNEKENVEKRSLELEKRFKELENENKSLHEHINNNSSSDSDHLISNLRQEREVFYRQAERYKVQFEQALKSLGEVRILLDKEREFNKKIQTESVGDLTEENTHLKILSESNKALREECENLEKTVNDLQSSKNEFEEKVSILKGQIQDLKFEKDNCVQEIEIIKKENEELHERFKVILEKYDIEDPTELQKLKSDLKSFESEIERLKAENAKYKRQSEQVETEKSRLTEENAKEKVRLNQEIQNLRNQLSYLQKNNQIKQAGQDKELEQLKRQLENSQQINSEITKKFNLTQQQKDDLTNELKVVKEQLDSIKEQMVETMRFKAQESMFISKVKKLEEQNNDLHQKLQQQQQSILEKSKSVETIQTQDKLTQTDEISTITIIPNTSENMTTTTPATSEHLIPSTSAFPVIAPREKPPVKLQRNRMQQIIQQEEKPKSSSSDQKNDDDESRLNDYIKKQMGKVHFPFFRKEMVDN</sequence>
<evidence type="ECO:0000313" key="5">
    <source>
        <dbReference type="Proteomes" id="UP000789706"/>
    </source>
</evidence>